<sequence>MDRRPGPPASTLAEDLLLLCASPDAPRLRLPGHFRFVVSGGVLAELLEAGAATLHGNRLVLVSPDAAPATLSHAAAAFSRSAAPPRGARLRRCLTLLGRQVATPYLESLVRREHLQRGTRKLLGLVPTTRYTATPAGLAARKALVARIADAVDSPAAAPPRSLRLAALAHAGGLTARLYPGPVANRVARRRLADLTRDDPVATAVRAAVRAARNAESGAAG</sequence>
<keyword evidence="6" id="KW-1185">Reference proteome</keyword>
<dbReference type="Pfam" id="PF05719">
    <property type="entry name" value="GPP34"/>
    <property type="match status" value="1"/>
</dbReference>
<evidence type="ECO:0000256" key="2">
    <source>
        <dbReference type="ARBA" id="ARBA00023034"/>
    </source>
</evidence>
<dbReference type="Gene3D" id="1.10.3630.10">
    <property type="entry name" value="yeast vps74-n-term truncation variant domain like"/>
    <property type="match status" value="1"/>
</dbReference>
<organism evidence="5 6">
    <name type="scientific">Streptacidiphilus cavernicola</name>
    <dbReference type="NCBI Taxonomy" id="3342716"/>
    <lineage>
        <taxon>Bacteria</taxon>
        <taxon>Bacillati</taxon>
        <taxon>Actinomycetota</taxon>
        <taxon>Actinomycetes</taxon>
        <taxon>Kitasatosporales</taxon>
        <taxon>Streptomycetaceae</taxon>
        <taxon>Streptacidiphilus</taxon>
    </lineage>
</organism>
<dbReference type="RefSeq" id="WP_380543613.1">
    <property type="nucleotide sequence ID" value="NZ_JBHFAB010000033.1"/>
</dbReference>
<reference evidence="5 6" key="1">
    <citation type="submission" date="2024-09" db="EMBL/GenBank/DDBJ databases">
        <authorList>
            <person name="Lee S.D."/>
        </authorList>
    </citation>
    <scope>NUCLEOTIDE SEQUENCE [LARGE SCALE GENOMIC DNA]</scope>
    <source>
        <strain evidence="5 6">N8-3</strain>
    </source>
</reference>
<comment type="caution">
    <text evidence="5">The sequence shown here is derived from an EMBL/GenBank/DDBJ whole genome shotgun (WGS) entry which is preliminary data.</text>
</comment>
<keyword evidence="4" id="KW-0472">Membrane</keyword>
<proteinExistence type="predicted"/>
<dbReference type="Proteomes" id="UP001592531">
    <property type="component" value="Unassembled WGS sequence"/>
</dbReference>
<evidence type="ECO:0000313" key="6">
    <source>
        <dbReference type="Proteomes" id="UP001592531"/>
    </source>
</evidence>
<keyword evidence="3" id="KW-0446">Lipid-binding</keyword>
<protein>
    <submittedName>
        <fullName evidence="5">GPP34 family phosphoprotein</fullName>
    </submittedName>
</protein>
<keyword evidence="2" id="KW-0333">Golgi apparatus</keyword>
<evidence type="ECO:0000313" key="5">
    <source>
        <dbReference type="EMBL" id="MFC1421089.1"/>
    </source>
</evidence>
<evidence type="ECO:0000256" key="1">
    <source>
        <dbReference type="ARBA" id="ARBA00004255"/>
    </source>
</evidence>
<dbReference type="InterPro" id="IPR008628">
    <property type="entry name" value="GPP34-like"/>
</dbReference>
<evidence type="ECO:0000256" key="3">
    <source>
        <dbReference type="ARBA" id="ARBA00023121"/>
    </source>
</evidence>
<dbReference type="InterPro" id="IPR038261">
    <property type="entry name" value="GPP34-like_sf"/>
</dbReference>
<evidence type="ECO:0000256" key="4">
    <source>
        <dbReference type="ARBA" id="ARBA00023136"/>
    </source>
</evidence>
<name>A0ABV6W511_9ACTN</name>
<comment type="subcellular location">
    <subcellularLocation>
        <location evidence="1">Golgi apparatus membrane</location>
        <topology evidence="1">Peripheral membrane protein</topology>
        <orientation evidence="1">Cytoplasmic side</orientation>
    </subcellularLocation>
</comment>
<dbReference type="EMBL" id="JBHFAB010000033">
    <property type="protein sequence ID" value="MFC1421089.1"/>
    <property type="molecule type" value="Genomic_DNA"/>
</dbReference>
<gene>
    <name evidence="5" type="ORF">ACEZDE_31270</name>
</gene>
<accession>A0ABV6W511</accession>